<dbReference type="SMART" id="SM00353">
    <property type="entry name" value="HLH"/>
    <property type="match status" value="1"/>
</dbReference>
<feature type="compositionally biased region" description="Polar residues" evidence="1">
    <location>
        <begin position="591"/>
        <end position="600"/>
    </location>
</feature>
<proteinExistence type="predicted"/>
<accession>A0A9P4Q0S3</accession>
<evidence type="ECO:0000256" key="1">
    <source>
        <dbReference type="SAM" id="MobiDB-lite"/>
    </source>
</evidence>
<feature type="compositionally biased region" description="Polar residues" evidence="1">
    <location>
        <begin position="350"/>
        <end position="362"/>
    </location>
</feature>
<dbReference type="Proteomes" id="UP000799441">
    <property type="component" value="Unassembled WGS sequence"/>
</dbReference>
<dbReference type="GO" id="GO:0046983">
    <property type="term" value="F:protein dimerization activity"/>
    <property type="evidence" value="ECO:0007669"/>
    <property type="project" value="InterPro"/>
</dbReference>
<keyword evidence="4" id="KW-1185">Reference proteome</keyword>
<feature type="compositionally biased region" description="Basic and acidic residues" evidence="1">
    <location>
        <begin position="733"/>
        <end position="745"/>
    </location>
</feature>
<comment type="caution">
    <text evidence="3">The sequence shown here is derived from an EMBL/GenBank/DDBJ whole genome shotgun (WGS) entry which is preliminary data.</text>
</comment>
<feature type="region of interest" description="Disordered" evidence="1">
    <location>
        <begin position="193"/>
        <end position="213"/>
    </location>
</feature>
<reference evidence="3" key="1">
    <citation type="journal article" date="2020" name="Stud. Mycol.">
        <title>101 Dothideomycetes genomes: a test case for predicting lifestyles and emergence of pathogens.</title>
        <authorList>
            <person name="Haridas S."/>
            <person name="Albert R."/>
            <person name="Binder M."/>
            <person name="Bloem J."/>
            <person name="Labutti K."/>
            <person name="Salamov A."/>
            <person name="Andreopoulos B."/>
            <person name="Baker S."/>
            <person name="Barry K."/>
            <person name="Bills G."/>
            <person name="Bluhm B."/>
            <person name="Cannon C."/>
            <person name="Castanera R."/>
            <person name="Culley D."/>
            <person name="Daum C."/>
            <person name="Ezra D."/>
            <person name="Gonzalez J."/>
            <person name="Henrissat B."/>
            <person name="Kuo A."/>
            <person name="Liang C."/>
            <person name="Lipzen A."/>
            <person name="Lutzoni F."/>
            <person name="Magnuson J."/>
            <person name="Mondo S."/>
            <person name="Nolan M."/>
            <person name="Ohm R."/>
            <person name="Pangilinan J."/>
            <person name="Park H.-J."/>
            <person name="Ramirez L."/>
            <person name="Alfaro M."/>
            <person name="Sun H."/>
            <person name="Tritt A."/>
            <person name="Yoshinaga Y."/>
            <person name="Zwiers L.-H."/>
            <person name="Turgeon B."/>
            <person name="Goodwin S."/>
            <person name="Spatafora J."/>
            <person name="Crous P."/>
            <person name="Grigoriev I."/>
        </authorList>
    </citation>
    <scope>NUCLEOTIDE SEQUENCE</scope>
    <source>
        <strain evidence="3">CBS 116435</strain>
    </source>
</reference>
<feature type="domain" description="BHLH" evidence="2">
    <location>
        <begin position="599"/>
        <end position="684"/>
    </location>
</feature>
<dbReference type="Pfam" id="PF00010">
    <property type="entry name" value="HLH"/>
    <property type="match status" value="1"/>
</dbReference>
<dbReference type="OrthoDB" id="5344169at2759"/>
<feature type="region of interest" description="Disordered" evidence="1">
    <location>
        <begin position="586"/>
        <end position="610"/>
    </location>
</feature>
<feature type="compositionally biased region" description="Basic and acidic residues" evidence="1">
    <location>
        <begin position="760"/>
        <end position="769"/>
    </location>
</feature>
<dbReference type="InterPro" id="IPR011598">
    <property type="entry name" value="bHLH_dom"/>
</dbReference>
<dbReference type="SUPFAM" id="SSF47459">
    <property type="entry name" value="HLH, helix-loop-helix DNA-binding domain"/>
    <property type="match status" value="1"/>
</dbReference>
<dbReference type="CDD" id="cd11392">
    <property type="entry name" value="bHLH_ScPHO4_like"/>
    <property type="match status" value="1"/>
</dbReference>
<feature type="compositionally biased region" description="Polar residues" evidence="1">
    <location>
        <begin position="508"/>
        <end position="522"/>
    </location>
</feature>
<dbReference type="AlphaFoldDB" id="A0A9P4Q0S3"/>
<gene>
    <name evidence="3" type="ORF">K431DRAFT_323038</name>
</gene>
<feature type="compositionally biased region" description="Polar residues" evidence="1">
    <location>
        <begin position="299"/>
        <end position="309"/>
    </location>
</feature>
<feature type="region of interest" description="Disordered" evidence="1">
    <location>
        <begin position="251"/>
        <end position="409"/>
    </location>
</feature>
<feature type="compositionally biased region" description="Low complexity" evidence="1">
    <location>
        <begin position="97"/>
        <end position="112"/>
    </location>
</feature>
<feature type="region of interest" description="Disordered" evidence="1">
    <location>
        <begin position="97"/>
        <end position="125"/>
    </location>
</feature>
<sequence length="769" mass="80240">MDMQNDFGDLTNFLDFGDMDLGGGESAGNAQQTQSAAAAAAAAASAPGDFMLDAQFDIGAGDMLQQQLQMAGHDNGTGGFDEKSVFQQSMPRQFDVQQYQQQQQQQQQPFQQGHHGVPITPQSFEMHGETGTFLQRHNHGMGNHQHQMRKDDAIAFTPMASPVGTPQFNVQQQASEFTIPGAYFSPLTSPMIHAQQQQQQHQHQLQHQHQQQQHGFFNLANAAPGSHAPSPNEPHFDADLLASAMALPSPASAAVSTPAKRGRRKAATPRSAGASITAKSAPNATRQRKRKSGLASAETDGQSAALTTRSLPGSGGLSVPSHPISSSEADSVSPEPLSDASMAPPPRPDSASTQSPALTPQHNQHEVARKALAGGEAATPKSLLNGRNMPTTQSQLTQASSNTPTQSPGEAVLGNIAVLDDFALPEAAAVKSSRPALSRISTSTSIASGQQSTPRMSASRKTPKLGPDSTPNSVRPINSSATASPSTNAAFSPQSISTPGLLLKDATPGSTTIRPNSRSAAGSNAGRKRNSTSHNSISSPALLPKISPNIKPLLPEGTALHSPAHALLLASKSNYQNLLEGNRLPGVNYPDSLSTGLTSKRTSHKVAEQGRRNRINDALKEMQALLPCSANTLGSPSVGPKDGKGSASPGGEDDKDGKEGKGGGPSSSSKAATVESANEYIRKLQAENAALLLIKKEHEEMKRKLAGGPINAGKDDSDDSDETTKSSSTVTADGKEAGLSEEKNGDVVMVAAATAAAADEPEKDKATED</sequence>
<dbReference type="Gene3D" id="4.10.280.10">
    <property type="entry name" value="Helix-loop-helix DNA-binding domain"/>
    <property type="match status" value="1"/>
</dbReference>
<name>A0A9P4Q0S3_9PEZI</name>
<feature type="region of interest" description="Disordered" evidence="1">
    <location>
        <begin position="429"/>
        <end position="546"/>
    </location>
</feature>
<feature type="compositionally biased region" description="Polar residues" evidence="1">
    <location>
        <begin position="388"/>
        <end position="408"/>
    </location>
</feature>
<feature type="region of interest" description="Disordered" evidence="1">
    <location>
        <begin position="629"/>
        <end position="676"/>
    </location>
</feature>
<dbReference type="PROSITE" id="PS50888">
    <property type="entry name" value="BHLH"/>
    <property type="match status" value="1"/>
</dbReference>
<dbReference type="EMBL" id="MU003840">
    <property type="protein sequence ID" value="KAF2717624.1"/>
    <property type="molecule type" value="Genomic_DNA"/>
</dbReference>
<feature type="compositionally biased region" description="Polar residues" evidence="1">
    <location>
        <begin position="439"/>
        <end position="460"/>
    </location>
</feature>
<organism evidence="3 4">
    <name type="scientific">Polychaeton citri CBS 116435</name>
    <dbReference type="NCBI Taxonomy" id="1314669"/>
    <lineage>
        <taxon>Eukaryota</taxon>
        <taxon>Fungi</taxon>
        <taxon>Dikarya</taxon>
        <taxon>Ascomycota</taxon>
        <taxon>Pezizomycotina</taxon>
        <taxon>Dothideomycetes</taxon>
        <taxon>Dothideomycetidae</taxon>
        <taxon>Capnodiales</taxon>
        <taxon>Capnodiaceae</taxon>
        <taxon>Polychaeton</taxon>
    </lineage>
</organism>
<evidence type="ECO:0000259" key="2">
    <source>
        <dbReference type="PROSITE" id="PS50888"/>
    </source>
</evidence>
<feature type="compositionally biased region" description="Low complexity" evidence="1">
    <location>
        <begin position="478"/>
        <end position="493"/>
    </location>
</feature>
<evidence type="ECO:0000313" key="4">
    <source>
        <dbReference type="Proteomes" id="UP000799441"/>
    </source>
</evidence>
<protein>
    <recommendedName>
        <fullName evidence="2">BHLH domain-containing protein</fullName>
    </recommendedName>
</protein>
<dbReference type="InterPro" id="IPR036638">
    <property type="entry name" value="HLH_DNA-bd_sf"/>
</dbReference>
<feature type="region of interest" description="Disordered" evidence="1">
    <location>
        <begin position="704"/>
        <end position="769"/>
    </location>
</feature>
<evidence type="ECO:0000313" key="3">
    <source>
        <dbReference type="EMBL" id="KAF2717624.1"/>
    </source>
</evidence>
<feature type="compositionally biased region" description="Low complexity" evidence="1">
    <location>
        <begin position="195"/>
        <end position="213"/>
    </location>
</feature>